<accession>X0VH13</accession>
<comment type="caution">
    <text evidence="1">The sequence shown here is derived from an EMBL/GenBank/DDBJ whole genome shotgun (WGS) entry which is preliminary data.</text>
</comment>
<evidence type="ECO:0000313" key="1">
    <source>
        <dbReference type="EMBL" id="GAF99840.1"/>
    </source>
</evidence>
<gene>
    <name evidence="1" type="ORF">S01H1_41398</name>
</gene>
<protein>
    <submittedName>
        <fullName evidence="1">Uncharacterized protein</fullName>
    </submittedName>
</protein>
<reference evidence="1" key="1">
    <citation type="journal article" date="2014" name="Front. Microbiol.">
        <title>High frequency of phylogenetically diverse reductive dehalogenase-homologous genes in deep subseafloor sedimentary metagenomes.</title>
        <authorList>
            <person name="Kawai M."/>
            <person name="Futagami T."/>
            <person name="Toyoda A."/>
            <person name="Takaki Y."/>
            <person name="Nishi S."/>
            <person name="Hori S."/>
            <person name="Arai W."/>
            <person name="Tsubouchi T."/>
            <person name="Morono Y."/>
            <person name="Uchiyama I."/>
            <person name="Ito T."/>
            <person name="Fujiyama A."/>
            <person name="Inagaki F."/>
            <person name="Takami H."/>
        </authorList>
    </citation>
    <scope>NUCLEOTIDE SEQUENCE</scope>
    <source>
        <strain evidence="1">Expedition CK06-06</strain>
    </source>
</reference>
<proteinExistence type="predicted"/>
<name>X0VH13_9ZZZZ</name>
<organism evidence="1">
    <name type="scientific">marine sediment metagenome</name>
    <dbReference type="NCBI Taxonomy" id="412755"/>
    <lineage>
        <taxon>unclassified sequences</taxon>
        <taxon>metagenomes</taxon>
        <taxon>ecological metagenomes</taxon>
    </lineage>
</organism>
<dbReference type="AlphaFoldDB" id="X0VH13"/>
<dbReference type="EMBL" id="BARS01026256">
    <property type="protein sequence ID" value="GAF99840.1"/>
    <property type="molecule type" value="Genomic_DNA"/>
</dbReference>
<sequence length="67" mass="7697">MDIYTLRRTVLVRMKRDATGTCVNVLTETRCNPNEFGGVCYEYSPWAMIMDMFPGWTIVGWIGVQTT</sequence>